<proteinExistence type="predicted"/>
<sequence>CKSLNDVLHLDVTKSTNFKDIPMQKKKEIQQSVNKEKRKIALQIWLQKWSIPDMYFSRLLDHKVESLEQLQHIPDEFLELLTMGDHSFYDYQRIKKAVRSLQREGNDWHLLENELLSHRKREVEPVTQSLLAGIVKI</sequence>
<dbReference type="AlphaFoldDB" id="A0ABD3WM92"/>
<comment type="caution">
    <text evidence="1">The sequence shown here is derived from an EMBL/GenBank/DDBJ whole genome shotgun (WGS) entry which is preliminary data.</text>
</comment>
<feature type="non-terminal residue" evidence="1">
    <location>
        <position position="137"/>
    </location>
</feature>
<reference evidence="1 2" key="1">
    <citation type="submission" date="2024-11" db="EMBL/GenBank/DDBJ databases">
        <title>Chromosome-level genome assembly of the freshwater bivalve Anodonta woodiana.</title>
        <authorList>
            <person name="Chen X."/>
        </authorList>
    </citation>
    <scope>NUCLEOTIDE SEQUENCE [LARGE SCALE GENOMIC DNA]</scope>
    <source>
        <strain evidence="1">MN2024</strain>
        <tissue evidence="1">Gills</tissue>
    </source>
</reference>
<keyword evidence="2" id="KW-1185">Reference proteome</keyword>
<feature type="non-terminal residue" evidence="1">
    <location>
        <position position="1"/>
    </location>
</feature>
<protein>
    <submittedName>
        <fullName evidence="1">Uncharacterized protein</fullName>
    </submittedName>
</protein>
<dbReference type="Proteomes" id="UP001634394">
    <property type="component" value="Unassembled WGS sequence"/>
</dbReference>
<name>A0ABD3WM92_SINWO</name>
<organism evidence="1 2">
    <name type="scientific">Sinanodonta woodiana</name>
    <name type="common">Chinese pond mussel</name>
    <name type="synonym">Anodonta woodiana</name>
    <dbReference type="NCBI Taxonomy" id="1069815"/>
    <lineage>
        <taxon>Eukaryota</taxon>
        <taxon>Metazoa</taxon>
        <taxon>Spiralia</taxon>
        <taxon>Lophotrochozoa</taxon>
        <taxon>Mollusca</taxon>
        <taxon>Bivalvia</taxon>
        <taxon>Autobranchia</taxon>
        <taxon>Heteroconchia</taxon>
        <taxon>Palaeoheterodonta</taxon>
        <taxon>Unionida</taxon>
        <taxon>Unionoidea</taxon>
        <taxon>Unionidae</taxon>
        <taxon>Unioninae</taxon>
        <taxon>Sinanodonta</taxon>
    </lineage>
</organism>
<evidence type="ECO:0000313" key="2">
    <source>
        <dbReference type="Proteomes" id="UP001634394"/>
    </source>
</evidence>
<dbReference type="EMBL" id="JBJQND010000006">
    <property type="protein sequence ID" value="KAL3873862.1"/>
    <property type="molecule type" value="Genomic_DNA"/>
</dbReference>
<gene>
    <name evidence="1" type="ORF">ACJMK2_036946</name>
</gene>
<evidence type="ECO:0000313" key="1">
    <source>
        <dbReference type="EMBL" id="KAL3873862.1"/>
    </source>
</evidence>
<accession>A0ABD3WM92</accession>